<name>A0A0E0A8Y0_9ORYZ</name>
<dbReference type="HOGENOM" id="CLU_1605265_0_0_1"/>
<dbReference type="Proteomes" id="UP000026961">
    <property type="component" value="Chromosome 6"/>
</dbReference>
<reference evidence="2" key="2">
    <citation type="submission" date="2018-05" db="EMBL/GenBank/DDBJ databases">
        <title>OgluRS3 (Oryza glumaepatula Reference Sequence Version 3).</title>
        <authorList>
            <person name="Zhang J."/>
            <person name="Kudrna D."/>
            <person name="Lee S."/>
            <person name="Talag J."/>
            <person name="Welchert J."/>
            <person name="Wing R.A."/>
        </authorList>
    </citation>
    <scope>NUCLEOTIDE SEQUENCE [LARGE SCALE GENOMIC DNA]</scope>
</reference>
<organism evidence="2">
    <name type="scientific">Oryza glumipatula</name>
    <dbReference type="NCBI Taxonomy" id="40148"/>
    <lineage>
        <taxon>Eukaryota</taxon>
        <taxon>Viridiplantae</taxon>
        <taxon>Streptophyta</taxon>
        <taxon>Embryophyta</taxon>
        <taxon>Tracheophyta</taxon>
        <taxon>Spermatophyta</taxon>
        <taxon>Magnoliopsida</taxon>
        <taxon>Liliopsida</taxon>
        <taxon>Poales</taxon>
        <taxon>Poaceae</taxon>
        <taxon>BOP clade</taxon>
        <taxon>Oryzoideae</taxon>
        <taxon>Oryzeae</taxon>
        <taxon>Oryzinae</taxon>
        <taxon>Oryza</taxon>
    </lineage>
</organism>
<evidence type="ECO:0000313" key="3">
    <source>
        <dbReference type="Proteomes" id="UP000026961"/>
    </source>
</evidence>
<evidence type="ECO:0000313" key="2">
    <source>
        <dbReference type="EnsemblPlants" id="OGLUM06G13890.1"/>
    </source>
</evidence>
<dbReference type="AlphaFoldDB" id="A0A0E0A8Y0"/>
<accession>A0A0E0A8Y0</accession>
<keyword evidence="3" id="KW-1185">Reference proteome</keyword>
<evidence type="ECO:0000256" key="1">
    <source>
        <dbReference type="SAM" id="MobiDB-lite"/>
    </source>
</evidence>
<proteinExistence type="predicted"/>
<feature type="region of interest" description="Disordered" evidence="1">
    <location>
        <begin position="113"/>
        <end position="166"/>
    </location>
</feature>
<sequence length="166" mass="18044">MDRKYSAVDLAQVRGTPSSGMEFSDREAADGAMAASTASAAPNIAVTLICRRRLVHLANTGAIPARWRTQVVVPLVRHLRIGSPPSPMGRDDLRKREIWGLEREWRRPPCREVAGRAGGRQEGGHRVGRWPAGEEIASQGGDLPGRSAARKEAKLTCSKPDSNMVI</sequence>
<reference evidence="2" key="1">
    <citation type="submission" date="2015-04" db="UniProtKB">
        <authorList>
            <consortium name="EnsemblPlants"/>
        </authorList>
    </citation>
    <scope>IDENTIFICATION</scope>
</reference>
<dbReference type="EnsemblPlants" id="OGLUM06G13890.1">
    <property type="protein sequence ID" value="OGLUM06G13890.1"/>
    <property type="gene ID" value="OGLUM06G13890"/>
</dbReference>
<protein>
    <submittedName>
        <fullName evidence="2">Uncharacterized protein</fullName>
    </submittedName>
</protein>
<dbReference type="Gramene" id="OGLUM06G13890.1">
    <property type="protein sequence ID" value="OGLUM06G13890.1"/>
    <property type="gene ID" value="OGLUM06G13890"/>
</dbReference>